<accession>A6LE30</accession>
<sequence length="318" mass="36785">MKSPLVSILIPLYNAEDFIIETLECCVNQTYKNIEVIVVDDESKDNSYAIAMEYSKSHPQVKIYKQVNSGACRARNFAFEKSVGDYVIYLDADDLISTQFVEQHISVLRKTDGNCMSFCSWGKFANSTDKCNFFDIGIYRDYPHGFDLLLDMWDRGVMLQTSCYMTPRKLVIQSGGWDESVIKNQDGDFFSRVLVLSKDVKYVPDVKVYYRTGNYASVSRNMSEAAASSILYTLCSYRNTIFTYENSKRTRSILSMKYTNFIYIYGNLYPHLYNLAKQEIKSLNTGYVLKHVPHRVKQISQIIGFDNFMTLRKLLFKK</sequence>
<protein>
    <submittedName>
        <fullName evidence="2">Glycosyltransferase family 2</fullName>
    </submittedName>
</protein>
<dbReference type="PANTHER" id="PTHR43685:SF2">
    <property type="entry name" value="GLYCOSYLTRANSFERASE 2-LIKE DOMAIN-CONTAINING PROTEIN"/>
    <property type="match status" value="1"/>
</dbReference>
<dbReference type="AlphaFoldDB" id="A6LE30"/>
<evidence type="ECO:0000259" key="1">
    <source>
        <dbReference type="Pfam" id="PF00535"/>
    </source>
</evidence>
<dbReference type="RefSeq" id="WP_011966762.1">
    <property type="nucleotide sequence ID" value="NC_009615.1"/>
</dbReference>
<dbReference type="Gene3D" id="3.90.550.10">
    <property type="entry name" value="Spore Coat Polysaccharide Biosynthesis Protein SpsA, Chain A"/>
    <property type="match status" value="1"/>
</dbReference>
<evidence type="ECO:0000313" key="2">
    <source>
        <dbReference type="EMBL" id="ABR43944.1"/>
    </source>
</evidence>
<dbReference type="HOGENOM" id="CLU_025996_8_0_10"/>
<dbReference type="GO" id="GO:0016740">
    <property type="term" value="F:transferase activity"/>
    <property type="evidence" value="ECO:0007669"/>
    <property type="project" value="UniProtKB-KW"/>
</dbReference>
<dbReference type="PaxDb" id="435591-BDI_2213"/>
<dbReference type="KEGG" id="pdi:BDI_2213"/>
<dbReference type="InterPro" id="IPR050834">
    <property type="entry name" value="Glycosyltransf_2"/>
</dbReference>
<dbReference type="EMBL" id="CP000140">
    <property type="protein sequence ID" value="ABR43944.1"/>
    <property type="molecule type" value="Genomic_DNA"/>
</dbReference>
<dbReference type="STRING" id="435591.BDI_2213"/>
<dbReference type="eggNOG" id="COG1215">
    <property type="taxonomic scope" value="Bacteria"/>
</dbReference>
<keyword evidence="2" id="KW-0808">Transferase</keyword>
<dbReference type="SUPFAM" id="SSF53448">
    <property type="entry name" value="Nucleotide-diphospho-sugar transferases"/>
    <property type="match status" value="1"/>
</dbReference>
<dbReference type="BioCyc" id="PDIS435591:G1G5A-2270-MONOMER"/>
<dbReference type="Proteomes" id="UP000000566">
    <property type="component" value="Chromosome"/>
</dbReference>
<keyword evidence="3" id="KW-1185">Reference proteome</keyword>
<gene>
    <name evidence="2" type="ordered locus">BDI_2213</name>
</gene>
<dbReference type="PATRIC" id="fig|435591.13.peg.2195"/>
<evidence type="ECO:0000313" key="3">
    <source>
        <dbReference type="Proteomes" id="UP000000566"/>
    </source>
</evidence>
<dbReference type="CAZy" id="GT2">
    <property type="family name" value="Glycosyltransferase Family 2"/>
</dbReference>
<dbReference type="Pfam" id="PF00535">
    <property type="entry name" value="Glycos_transf_2"/>
    <property type="match status" value="1"/>
</dbReference>
<dbReference type="PANTHER" id="PTHR43685">
    <property type="entry name" value="GLYCOSYLTRANSFERASE"/>
    <property type="match status" value="1"/>
</dbReference>
<dbReference type="InterPro" id="IPR001173">
    <property type="entry name" value="Glyco_trans_2-like"/>
</dbReference>
<proteinExistence type="predicted"/>
<name>A6LE30_PARD8</name>
<dbReference type="InterPro" id="IPR029044">
    <property type="entry name" value="Nucleotide-diphossugar_trans"/>
</dbReference>
<dbReference type="CDD" id="cd00761">
    <property type="entry name" value="Glyco_tranf_GTA_type"/>
    <property type="match status" value="1"/>
</dbReference>
<feature type="domain" description="Glycosyltransferase 2-like" evidence="1">
    <location>
        <begin position="7"/>
        <end position="117"/>
    </location>
</feature>
<reference evidence="2 3" key="1">
    <citation type="journal article" date="2007" name="PLoS Biol.">
        <title>Evolution of symbiotic bacteria in the distal human intestine.</title>
        <authorList>
            <person name="Xu J."/>
            <person name="Mahowald M.A."/>
            <person name="Ley R.E."/>
            <person name="Lozupone C.A."/>
            <person name="Hamady M."/>
            <person name="Martens E.C."/>
            <person name="Henrissat B."/>
            <person name="Coutinho P.M."/>
            <person name="Minx P."/>
            <person name="Latreille P."/>
            <person name="Cordum H."/>
            <person name="Van Brunt A."/>
            <person name="Kim K."/>
            <person name="Fulton R.S."/>
            <person name="Fulton L.A."/>
            <person name="Clifton S.W."/>
            <person name="Wilson R.K."/>
            <person name="Knight R.D."/>
            <person name="Gordon J.I."/>
        </authorList>
    </citation>
    <scope>NUCLEOTIDE SEQUENCE [LARGE SCALE GENOMIC DNA]</scope>
    <source>
        <strain evidence="3">ATCC 8503 / DSM 20701 / CIP 104284 / JCM 5825 / NCTC 11152</strain>
    </source>
</reference>
<organism evidence="2 3">
    <name type="scientific">Parabacteroides distasonis (strain ATCC 8503 / DSM 20701 / CIP 104284 / JCM 5825 / NCTC 11152)</name>
    <dbReference type="NCBI Taxonomy" id="435591"/>
    <lineage>
        <taxon>Bacteria</taxon>
        <taxon>Pseudomonadati</taxon>
        <taxon>Bacteroidota</taxon>
        <taxon>Bacteroidia</taxon>
        <taxon>Bacteroidales</taxon>
        <taxon>Tannerellaceae</taxon>
        <taxon>Parabacteroides</taxon>
    </lineage>
</organism>